<organism evidence="9 10">
    <name type="scientific">Rubus argutus</name>
    <name type="common">Southern blackberry</name>
    <dbReference type="NCBI Taxonomy" id="59490"/>
    <lineage>
        <taxon>Eukaryota</taxon>
        <taxon>Viridiplantae</taxon>
        <taxon>Streptophyta</taxon>
        <taxon>Embryophyta</taxon>
        <taxon>Tracheophyta</taxon>
        <taxon>Spermatophyta</taxon>
        <taxon>Magnoliopsida</taxon>
        <taxon>eudicotyledons</taxon>
        <taxon>Gunneridae</taxon>
        <taxon>Pentapetalae</taxon>
        <taxon>rosids</taxon>
        <taxon>fabids</taxon>
        <taxon>Rosales</taxon>
        <taxon>Rosaceae</taxon>
        <taxon>Rosoideae</taxon>
        <taxon>Rosoideae incertae sedis</taxon>
        <taxon>Rubus</taxon>
    </lineage>
</organism>
<dbReference type="GO" id="GO:0005634">
    <property type="term" value="C:nucleus"/>
    <property type="evidence" value="ECO:0007669"/>
    <property type="project" value="UniProtKB-SubCell"/>
</dbReference>
<feature type="domain" description="Inner centromere protein ARK-binding" evidence="8">
    <location>
        <begin position="39"/>
        <end position="91"/>
    </location>
</feature>
<dbReference type="Proteomes" id="UP001457282">
    <property type="component" value="Unassembled WGS sequence"/>
</dbReference>
<evidence type="ECO:0000256" key="3">
    <source>
        <dbReference type="ARBA" id="ARBA00010042"/>
    </source>
</evidence>
<evidence type="ECO:0000256" key="1">
    <source>
        <dbReference type="ARBA" id="ARBA00004123"/>
    </source>
</evidence>
<dbReference type="EMBL" id="JBEDUW010000007">
    <property type="protein sequence ID" value="KAK9911870.1"/>
    <property type="molecule type" value="Genomic_DNA"/>
</dbReference>
<sequence>MLIVTLIFKVPCNLEKAPENEKLVVNREQSYDSSPCKESDDENEEDDDSIPNNKFIPSWESKNCLALVASHQNRTDPEVFFPPESFCCISEVLLPRKYQQP</sequence>
<comment type="subcellular location">
    <subcellularLocation>
        <location evidence="2">Cytoplasm</location>
        <location evidence="2">Cytoskeleton</location>
        <location evidence="2">Spindle</location>
    </subcellularLocation>
    <subcellularLocation>
        <location evidence="1">Nucleus</location>
    </subcellularLocation>
</comment>
<accession>A0AAW1VVU3</accession>
<evidence type="ECO:0000256" key="5">
    <source>
        <dbReference type="ARBA" id="ARBA00023212"/>
    </source>
</evidence>
<evidence type="ECO:0000256" key="2">
    <source>
        <dbReference type="ARBA" id="ARBA00004186"/>
    </source>
</evidence>
<dbReference type="InterPro" id="IPR005635">
    <property type="entry name" value="Inner_centromere_prot_ARK-bd"/>
</dbReference>
<dbReference type="Pfam" id="PF03941">
    <property type="entry name" value="INCENP_ARK-bind"/>
    <property type="match status" value="1"/>
</dbReference>
<name>A0AAW1VVU3_RUBAR</name>
<keyword evidence="6" id="KW-0539">Nucleus</keyword>
<evidence type="ECO:0000259" key="8">
    <source>
        <dbReference type="Pfam" id="PF03941"/>
    </source>
</evidence>
<reference evidence="9 10" key="1">
    <citation type="journal article" date="2023" name="G3 (Bethesda)">
        <title>A chromosome-length genome assembly and annotation of blackberry (Rubus argutus, cv. 'Hillquist').</title>
        <authorList>
            <person name="Bruna T."/>
            <person name="Aryal R."/>
            <person name="Dudchenko O."/>
            <person name="Sargent D.J."/>
            <person name="Mead D."/>
            <person name="Buti M."/>
            <person name="Cavallini A."/>
            <person name="Hytonen T."/>
            <person name="Andres J."/>
            <person name="Pham M."/>
            <person name="Weisz D."/>
            <person name="Mascagni F."/>
            <person name="Usai G."/>
            <person name="Natali L."/>
            <person name="Bassil N."/>
            <person name="Fernandez G.E."/>
            <person name="Lomsadze A."/>
            <person name="Armour M."/>
            <person name="Olukolu B."/>
            <person name="Poorten T."/>
            <person name="Britton C."/>
            <person name="Davik J."/>
            <person name="Ashrafi H."/>
            <person name="Aiden E.L."/>
            <person name="Borodovsky M."/>
            <person name="Worthington M."/>
        </authorList>
    </citation>
    <scope>NUCLEOTIDE SEQUENCE [LARGE SCALE GENOMIC DNA]</scope>
    <source>
        <strain evidence="9">PI 553951</strain>
    </source>
</reference>
<keyword evidence="5" id="KW-0206">Cytoskeleton</keyword>
<feature type="region of interest" description="Disordered" evidence="7">
    <location>
        <begin position="23"/>
        <end position="55"/>
    </location>
</feature>
<comment type="caution">
    <text evidence="9">The sequence shown here is derived from an EMBL/GenBank/DDBJ whole genome shotgun (WGS) entry which is preliminary data.</text>
</comment>
<evidence type="ECO:0000256" key="6">
    <source>
        <dbReference type="ARBA" id="ARBA00023242"/>
    </source>
</evidence>
<evidence type="ECO:0000313" key="9">
    <source>
        <dbReference type="EMBL" id="KAK9911870.1"/>
    </source>
</evidence>
<keyword evidence="10" id="KW-1185">Reference proteome</keyword>
<gene>
    <name evidence="9" type="ORF">M0R45_035752</name>
</gene>
<proteinExistence type="inferred from homology"/>
<dbReference type="AlphaFoldDB" id="A0AAW1VVU3"/>
<evidence type="ECO:0000256" key="7">
    <source>
        <dbReference type="SAM" id="MobiDB-lite"/>
    </source>
</evidence>
<protein>
    <recommendedName>
        <fullName evidence="8">Inner centromere protein ARK-binding domain-containing protein</fullName>
    </recommendedName>
</protein>
<dbReference type="GO" id="GO:0005819">
    <property type="term" value="C:spindle"/>
    <property type="evidence" value="ECO:0007669"/>
    <property type="project" value="UniProtKB-SubCell"/>
</dbReference>
<evidence type="ECO:0000313" key="10">
    <source>
        <dbReference type="Proteomes" id="UP001457282"/>
    </source>
</evidence>
<comment type="similarity">
    <text evidence="3">Belongs to the INCENP family.</text>
</comment>
<evidence type="ECO:0000256" key="4">
    <source>
        <dbReference type="ARBA" id="ARBA00022490"/>
    </source>
</evidence>
<keyword evidence="4" id="KW-0963">Cytoplasm</keyword>
<feature type="compositionally biased region" description="Acidic residues" evidence="7">
    <location>
        <begin position="39"/>
        <end position="49"/>
    </location>
</feature>